<feature type="compositionally biased region" description="Basic and acidic residues" evidence="1">
    <location>
        <begin position="33"/>
        <end position="55"/>
    </location>
</feature>
<organism evidence="2 3">
    <name type="scientific">Melipona bicolor</name>
    <dbReference type="NCBI Taxonomy" id="60889"/>
    <lineage>
        <taxon>Eukaryota</taxon>
        <taxon>Metazoa</taxon>
        <taxon>Ecdysozoa</taxon>
        <taxon>Arthropoda</taxon>
        <taxon>Hexapoda</taxon>
        <taxon>Insecta</taxon>
        <taxon>Pterygota</taxon>
        <taxon>Neoptera</taxon>
        <taxon>Endopterygota</taxon>
        <taxon>Hymenoptera</taxon>
        <taxon>Apocrita</taxon>
        <taxon>Aculeata</taxon>
        <taxon>Apoidea</taxon>
        <taxon>Anthophila</taxon>
        <taxon>Apidae</taxon>
        <taxon>Melipona</taxon>
    </lineage>
</organism>
<dbReference type="Proteomes" id="UP001177670">
    <property type="component" value="Unassembled WGS sequence"/>
</dbReference>
<gene>
    <name evidence="2" type="ORF">K0M31_003673</name>
</gene>
<dbReference type="AlphaFoldDB" id="A0AA40KNT8"/>
<protein>
    <submittedName>
        <fullName evidence="2">Uncharacterized protein</fullName>
    </submittedName>
</protein>
<name>A0AA40KNT8_9HYME</name>
<evidence type="ECO:0000313" key="2">
    <source>
        <dbReference type="EMBL" id="KAK1127125.1"/>
    </source>
</evidence>
<evidence type="ECO:0000313" key="3">
    <source>
        <dbReference type="Proteomes" id="UP001177670"/>
    </source>
</evidence>
<proteinExistence type="predicted"/>
<dbReference type="EMBL" id="JAHYIQ010000012">
    <property type="protein sequence ID" value="KAK1127125.1"/>
    <property type="molecule type" value="Genomic_DNA"/>
</dbReference>
<sequence length="92" mass="10347">METVAIVQQVGTRSNVVVKESLLHAIHSRNKMRGGDGQDSSRRSEPTTSEPKKMDNATISELLSEPNEPTFFLLVISRLQLCQIERRNVRIA</sequence>
<accession>A0AA40KNT8</accession>
<keyword evidence="3" id="KW-1185">Reference proteome</keyword>
<evidence type="ECO:0000256" key="1">
    <source>
        <dbReference type="SAM" id="MobiDB-lite"/>
    </source>
</evidence>
<feature type="region of interest" description="Disordered" evidence="1">
    <location>
        <begin position="27"/>
        <end position="58"/>
    </location>
</feature>
<comment type="caution">
    <text evidence="2">The sequence shown here is derived from an EMBL/GenBank/DDBJ whole genome shotgun (WGS) entry which is preliminary data.</text>
</comment>
<reference evidence="2" key="1">
    <citation type="submission" date="2021-10" db="EMBL/GenBank/DDBJ databases">
        <title>Melipona bicolor Genome sequencing and assembly.</title>
        <authorList>
            <person name="Araujo N.S."/>
            <person name="Arias M.C."/>
        </authorList>
    </citation>
    <scope>NUCLEOTIDE SEQUENCE</scope>
    <source>
        <strain evidence="2">USP_2M_L1-L4_2017</strain>
        <tissue evidence="2">Whole body</tissue>
    </source>
</reference>